<name>A0ABS0Y353_9HYPH</name>
<proteinExistence type="predicted"/>
<evidence type="ECO:0000313" key="3">
    <source>
        <dbReference type="EMBL" id="MBJ6126728.1"/>
    </source>
</evidence>
<feature type="transmembrane region" description="Helical" evidence="1">
    <location>
        <begin position="77"/>
        <end position="94"/>
    </location>
</feature>
<evidence type="ECO:0000256" key="1">
    <source>
        <dbReference type="SAM" id="Phobius"/>
    </source>
</evidence>
<sequence length="314" mass="33028">MEDNKAKPSRIPRGAARAAVLPRSWGASLEWSLFDGRARLGKAIAIEVEQRRLFPWIAVCFGLGILLFFQADGQPALWAPLGAFSLCCVAGIALRRNMTALAVVIGMAALFAGFSTGVIRTRSVAAPVLTRITITTIAGYIEAVEDREQGQRLLIRVADMKGIPVAERPHLVRVSIRAGAGLTAGQFIAGTARLLPPPEAAWPGGYDFARDAYYKGIGAVGSMVGQVRRVDPPSPPDWSLRLAARVDEARNALTQRIAASIGGAAGGIGAALVTGKRGLIPEPTNDVLRGAGIYHIVTCGLVNPCYGGCCGYGG</sequence>
<evidence type="ECO:0000259" key="2">
    <source>
        <dbReference type="Pfam" id="PF13567"/>
    </source>
</evidence>
<keyword evidence="1" id="KW-0472">Membrane</keyword>
<gene>
    <name evidence="3" type="ORF">JAO75_15070</name>
</gene>
<protein>
    <submittedName>
        <fullName evidence="3">DUF4131 domain-containing protein</fullName>
    </submittedName>
</protein>
<feature type="transmembrane region" description="Helical" evidence="1">
    <location>
        <begin position="53"/>
        <end position="71"/>
    </location>
</feature>
<feature type="transmembrane region" description="Helical" evidence="1">
    <location>
        <begin position="101"/>
        <end position="119"/>
    </location>
</feature>
<dbReference type="InterPro" id="IPR025405">
    <property type="entry name" value="DUF4131"/>
</dbReference>
<dbReference type="EMBL" id="JAELXT010000015">
    <property type="protein sequence ID" value="MBJ6126728.1"/>
    <property type="molecule type" value="Genomic_DNA"/>
</dbReference>
<evidence type="ECO:0000313" key="4">
    <source>
        <dbReference type="Proteomes" id="UP000620670"/>
    </source>
</evidence>
<dbReference type="Pfam" id="PF13567">
    <property type="entry name" value="DUF4131"/>
    <property type="match status" value="1"/>
</dbReference>
<dbReference type="Proteomes" id="UP000620670">
    <property type="component" value="Unassembled WGS sequence"/>
</dbReference>
<comment type="caution">
    <text evidence="3">The sequence shown here is derived from an EMBL/GenBank/DDBJ whole genome shotgun (WGS) entry which is preliminary data.</text>
</comment>
<keyword evidence="1" id="KW-1133">Transmembrane helix</keyword>
<feature type="domain" description="DUF4131" evidence="2">
    <location>
        <begin position="75"/>
        <end position="223"/>
    </location>
</feature>
<dbReference type="RefSeq" id="WP_199049956.1">
    <property type="nucleotide sequence ID" value="NZ_JAELXT010000015.1"/>
</dbReference>
<reference evidence="4" key="1">
    <citation type="submission" date="2020-12" db="EMBL/GenBank/DDBJ databases">
        <title>Hymenobacter sp.</title>
        <authorList>
            <person name="Kim M.K."/>
        </authorList>
    </citation>
    <scope>NUCLEOTIDE SEQUENCE [LARGE SCALE GENOMIC DNA]</scope>
    <source>
        <strain evidence="4">BT325</strain>
    </source>
</reference>
<keyword evidence="1" id="KW-0812">Transmembrane</keyword>
<accession>A0ABS0Y353</accession>
<keyword evidence="4" id="KW-1185">Reference proteome</keyword>
<organism evidence="3 4">
    <name type="scientific">Microvirga splendida</name>
    <dbReference type="NCBI Taxonomy" id="2795727"/>
    <lineage>
        <taxon>Bacteria</taxon>
        <taxon>Pseudomonadati</taxon>
        <taxon>Pseudomonadota</taxon>
        <taxon>Alphaproteobacteria</taxon>
        <taxon>Hyphomicrobiales</taxon>
        <taxon>Methylobacteriaceae</taxon>
        <taxon>Microvirga</taxon>
    </lineage>
</organism>